<dbReference type="EMBL" id="CP002657">
    <property type="protein sequence ID" value="AEB85146.1"/>
    <property type="molecule type" value="Genomic_DNA"/>
</dbReference>
<dbReference type="eggNOG" id="ENOG502ZY36">
    <property type="taxonomic scope" value="Bacteria"/>
</dbReference>
<evidence type="ECO:0000313" key="2">
    <source>
        <dbReference type="Proteomes" id="UP000007938"/>
    </source>
</evidence>
<proteinExistence type="predicted"/>
<dbReference type="Proteomes" id="UP000007938">
    <property type="component" value="Chromosome"/>
</dbReference>
<protein>
    <submittedName>
        <fullName evidence="1">Uncharacterized protein</fullName>
    </submittedName>
</protein>
<accession>F4GGJ2</accession>
<dbReference type="AlphaFoldDB" id="F4GGJ2"/>
<keyword evidence="2" id="KW-1185">Reference proteome</keyword>
<dbReference type="STRING" id="596154.Alide2_2798"/>
<gene>
    <name evidence="1" type="ordered locus">Alide2_2798</name>
</gene>
<name>F4GGJ2_ALIDK</name>
<evidence type="ECO:0000313" key="1">
    <source>
        <dbReference type="EMBL" id="AEB85146.1"/>
    </source>
</evidence>
<dbReference type="KEGG" id="adk:Alide2_2798"/>
<organism evidence="1 2">
    <name type="scientific">Alicycliphilus denitrificans (strain DSM 14773 / CIP 107495 / K601)</name>
    <dbReference type="NCBI Taxonomy" id="596154"/>
    <lineage>
        <taxon>Bacteria</taxon>
        <taxon>Pseudomonadati</taxon>
        <taxon>Pseudomonadota</taxon>
        <taxon>Betaproteobacteria</taxon>
        <taxon>Burkholderiales</taxon>
        <taxon>Comamonadaceae</taxon>
        <taxon>Alicycliphilus</taxon>
    </lineage>
</organism>
<sequence>MSVFIALRDTRTDAMLTAMPNIHLPDQPSAGGADPCDVVETRLWMEEHNWLYALLRSDDNVSPTFRIPDLLSACVAIVFTRDDAVERIFGFLGTDLVMRSPTTPRRRESLWRPQYELLHDLQCSPVNKHPNPKFGLDQITTACVALCQQADPSGAAVLGQARHNMVERHLVQRAPQQRR</sequence>
<reference evidence="1 2" key="1">
    <citation type="journal article" date="2011" name="J. Bacteriol.">
        <title>Genome Sequences of Alicycliphilus denitrificans Strains BC and K601T.</title>
        <authorList>
            <person name="Oosterkamp M.J."/>
            <person name="Veuskens T."/>
            <person name="Plugge C.M."/>
            <person name="Langenhoff A.A."/>
            <person name="Gerritse J."/>
            <person name="van Berkel W.J."/>
            <person name="Pieper D.H."/>
            <person name="Junca H."/>
            <person name="Goodwin L.A."/>
            <person name="Daligault H.E."/>
            <person name="Bruce D.C."/>
            <person name="Detter J.C."/>
            <person name="Tapia R."/>
            <person name="Han C.S."/>
            <person name="Land M.L."/>
            <person name="Hauser L.J."/>
            <person name="Smidt H."/>
            <person name="Stams A.J."/>
        </authorList>
    </citation>
    <scope>NUCLEOTIDE SEQUENCE [LARGE SCALE GENOMIC DNA]</scope>
    <source>
        <strain evidence="2">DSM 14773 / CIP 107495 / K601</strain>
    </source>
</reference>
<reference evidence="1 2" key="2">
    <citation type="submission" date="2011-04" db="EMBL/GenBank/DDBJ databases">
        <title>Complete sequence of chromosome of Alicycliphilus denitrificans K601.</title>
        <authorList>
            <consortium name="US DOE Joint Genome Institute"/>
            <person name="Lucas S."/>
            <person name="Han J."/>
            <person name="Lapidus A."/>
            <person name="Cheng J.-F."/>
            <person name="Goodwin L."/>
            <person name="Pitluck S."/>
            <person name="Peters L."/>
            <person name="Zeytun A."/>
            <person name="Detter J.C."/>
            <person name="Han C."/>
            <person name="Tapia R."/>
            <person name="Land M."/>
            <person name="Hauser L."/>
            <person name="Kyrpides N."/>
            <person name="Ivanova N."/>
            <person name="Mikhailova N."/>
            <person name="Pagani I."/>
            <person name="Oosterkamp M."/>
            <person name="Pieper D."/>
            <person name="van Berkel W."/>
            <person name="Langenhoff A."/>
            <person name="Smidt H."/>
            <person name="Stams A."/>
            <person name="Woyke T."/>
        </authorList>
    </citation>
    <scope>NUCLEOTIDE SEQUENCE [LARGE SCALE GENOMIC DNA]</scope>
    <source>
        <strain evidence="2">DSM 14773 / CIP 107495 / K601</strain>
    </source>
</reference>
<dbReference type="HOGENOM" id="CLU_1608142_0_0_4"/>